<dbReference type="Pfam" id="PF06744">
    <property type="entry name" value="IcmF_C"/>
    <property type="match status" value="1"/>
</dbReference>
<evidence type="ECO:0000259" key="1">
    <source>
        <dbReference type="Pfam" id="PF06744"/>
    </source>
</evidence>
<dbReference type="InterPro" id="IPR025743">
    <property type="entry name" value="TssM1_N"/>
</dbReference>
<evidence type="ECO:0000259" key="2">
    <source>
        <dbReference type="Pfam" id="PF06761"/>
    </source>
</evidence>
<feature type="domain" description="Type VI secretion system component TssM1 helical" evidence="4">
    <location>
        <begin position="744"/>
        <end position="842"/>
    </location>
</feature>
<dbReference type="EMBL" id="RZGR01000015">
    <property type="protein sequence ID" value="RUQ88055.1"/>
    <property type="molecule type" value="Genomic_DNA"/>
</dbReference>
<dbReference type="AlphaFoldDB" id="A0A433JJH8"/>
<gene>
    <name evidence="5" type="ORF">EKM59_06300</name>
</gene>
<comment type="caution">
    <text evidence="5">The sequence shown here is derived from an EMBL/GenBank/DDBJ whole genome shotgun (WGS) entry which is preliminary data.</text>
</comment>
<protein>
    <submittedName>
        <fullName evidence="5">Type VI secretion protein IcmF</fullName>
    </submittedName>
</protein>
<sequence length="973" mass="111217">MDKSLSALCHALKKIIGQLKPQNNALSFLLLTGKINQGKTALLRQSQLQHVMVDAERSADIYYNQQGVIVELGETWLNQSTNPLQHTLKQLNRCHRALKISGLLLCVDVNDLFAAEPSQVAEQIKSHTQLLHRFGQSLGYRIDAGLILTKLDALAGFAEFFQYEHESELKKPLGFSIFSSMQREKLLEAFNSQFEHLIEMLGQQVISKMHPARSSLKRTLIREFPLQLASLRGALQLLILNTSPRFFNLQALYFTSAEQGGVSLDRLNKKIQHEYTLAVQDKYPQSLNYRAYFIDGMLQAFQQQTQRFVPAVTVPHKWLMASLSGAVGISLIWVAHQYLKSSQLLDEASKELLMYETMRGQKNSNAAPALYHLAKASNSLEKISSHIALPTVQLLKTQLQSNTKQNLQGNFLPALLAEIEQHMTDVNASQYDRYQALRIYLMLGDAQKFSQPEVMGWFNQAWNKEAPEQVQKKMSLLKRIGQQPFQPISINAQIVSDVRNYLNALPMSYLYYSLAKHHFPQEKQAIAIPGFTLPQQELPVYLTKAGFQNIISSLPEISRKLHEDNWVLARQDVFDLQTVLQQAYCYEYVSWWQNFMRRSMPVHFQDYQQAREQTLLLHQSGAIPKLIDFIQQQTTPELANSSTLFNQEIASKFTELSLLSQSAIQDLGINLNELQKFLATLSVVNDKGKTAFTLTRSRFLDDTVSNPLSVLYSRAQQLPEPVANWVKQIADDAWFILINDSRQYINQQWQQTVYQNYQYQIAQRYPFDPMQPQEVAIPDFERFFARQGILNQFLDYYIKPYLDTSRAQWQPKELNGYVLPIAAENINELIRANVITNMFFPEQSATSKIDFSLQKISLDPIVANLALKVGHTKLYDDQNSESTTHFSWPEADAKLVLNSIEGNHFELNETGPWAFFKILQKVNVLVSEQDSSSLQILFDINGNSGRYLLRTQNQVNPFIPGILNGFTLPEAIV</sequence>
<evidence type="ECO:0000313" key="6">
    <source>
        <dbReference type="Proteomes" id="UP000288012"/>
    </source>
</evidence>
<dbReference type="Pfam" id="PF21070">
    <property type="entry name" value="IcmF_helical"/>
    <property type="match status" value="1"/>
</dbReference>
<evidence type="ECO:0000259" key="4">
    <source>
        <dbReference type="Pfam" id="PF21070"/>
    </source>
</evidence>
<name>A0A433JJH8_9GAMM</name>
<dbReference type="InterPro" id="IPR048677">
    <property type="entry name" value="TssM1_hel"/>
</dbReference>
<evidence type="ECO:0000259" key="3">
    <source>
        <dbReference type="Pfam" id="PF14331"/>
    </source>
</evidence>
<feature type="domain" description="IcmF-related" evidence="2">
    <location>
        <begin position="375"/>
        <end position="634"/>
    </location>
</feature>
<dbReference type="InterPro" id="IPR009612">
    <property type="entry name" value="IcmF-rel"/>
</dbReference>
<dbReference type="InterPro" id="IPR053156">
    <property type="entry name" value="T6SS_TssM-like"/>
</dbReference>
<dbReference type="Pfam" id="PF06761">
    <property type="entry name" value="IcmF-related"/>
    <property type="match status" value="1"/>
</dbReference>
<accession>A0A433JJH8</accession>
<dbReference type="Pfam" id="PF14331">
    <property type="entry name" value="IcmF-related_N"/>
    <property type="match status" value="1"/>
</dbReference>
<dbReference type="Proteomes" id="UP000288012">
    <property type="component" value="Unassembled WGS sequence"/>
</dbReference>
<dbReference type="RefSeq" id="WP_127111271.1">
    <property type="nucleotide sequence ID" value="NZ_RZGR01000015.1"/>
</dbReference>
<proteinExistence type="predicted"/>
<dbReference type="PANTHER" id="PTHR36153">
    <property type="entry name" value="INNER MEMBRANE PROTEIN-RELATED"/>
    <property type="match status" value="1"/>
</dbReference>
<keyword evidence="6" id="KW-1185">Reference proteome</keyword>
<evidence type="ECO:0000313" key="5">
    <source>
        <dbReference type="EMBL" id="RUQ88055.1"/>
    </source>
</evidence>
<dbReference type="NCBIfam" id="NF038226">
    <property type="entry name" value="IcmF_IVB"/>
    <property type="match status" value="1"/>
</dbReference>
<dbReference type="InterPro" id="IPR010623">
    <property type="entry name" value="IcmF_C"/>
</dbReference>
<feature type="domain" description="Type VI secretion system component TssM1 N-terminal" evidence="3">
    <location>
        <begin position="80"/>
        <end position="300"/>
    </location>
</feature>
<dbReference type="PANTHER" id="PTHR36153:SF1">
    <property type="entry name" value="TYPE VI SECRETION SYSTEM COMPONENT TSSM1"/>
    <property type="match status" value="1"/>
</dbReference>
<feature type="domain" description="Type VI secretion system IcmF C-terminal" evidence="1">
    <location>
        <begin position="851"/>
        <end position="952"/>
    </location>
</feature>
<reference evidence="5 6" key="1">
    <citation type="submission" date="2018-12" db="EMBL/GenBank/DDBJ databases">
        <title>Legionella sp,whole genome shotgun sequence.</title>
        <authorList>
            <person name="Wu H."/>
        </authorList>
    </citation>
    <scope>NUCLEOTIDE SEQUENCE [LARGE SCALE GENOMIC DNA]</scope>
    <source>
        <strain evidence="6">km714</strain>
    </source>
</reference>
<organism evidence="5 6">
    <name type="scientific">Legionella septentrionalis</name>
    <dbReference type="NCBI Taxonomy" id="2498109"/>
    <lineage>
        <taxon>Bacteria</taxon>
        <taxon>Pseudomonadati</taxon>
        <taxon>Pseudomonadota</taxon>
        <taxon>Gammaproteobacteria</taxon>
        <taxon>Legionellales</taxon>
        <taxon>Legionellaceae</taxon>
        <taxon>Legionella</taxon>
    </lineage>
</organism>